<feature type="compositionally biased region" description="Basic and acidic residues" evidence="1">
    <location>
        <begin position="17"/>
        <end position="38"/>
    </location>
</feature>
<gene>
    <name evidence="2" type="ORF">NBRC116598_07770</name>
</gene>
<evidence type="ECO:0000313" key="2">
    <source>
        <dbReference type="EMBL" id="GAA6195333.1"/>
    </source>
</evidence>
<reference evidence="2 3" key="1">
    <citation type="submission" date="2024-04" db="EMBL/GenBank/DDBJ databases">
        <title>Draft genome sequence of Pseudophaeobacter arcticus NBRC 116598.</title>
        <authorList>
            <person name="Miyakawa T."/>
            <person name="Kusuya Y."/>
            <person name="Miura T."/>
        </authorList>
    </citation>
    <scope>NUCLEOTIDE SEQUENCE [LARGE SCALE GENOMIC DNA]</scope>
    <source>
        <strain evidence="2 3">SU-CL00105</strain>
    </source>
</reference>
<evidence type="ECO:0000256" key="1">
    <source>
        <dbReference type="SAM" id="MobiDB-lite"/>
    </source>
</evidence>
<organism evidence="2 3">
    <name type="scientific">Pseudophaeobacter arcticus</name>
    <dbReference type="NCBI Taxonomy" id="385492"/>
    <lineage>
        <taxon>Bacteria</taxon>
        <taxon>Pseudomonadati</taxon>
        <taxon>Pseudomonadota</taxon>
        <taxon>Alphaproteobacteria</taxon>
        <taxon>Rhodobacterales</taxon>
        <taxon>Paracoccaceae</taxon>
        <taxon>Pseudophaeobacter</taxon>
    </lineage>
</organism>
<keyword evidence="3" id="KW-1185">Reference proteome</keyword>
<feature type="region of interest" description="Disordered" evidence="1">
    <location>
        <begin position="1"/>
        <end position="50"/>
    </location>
</feature>
<proteinExistence type="predicted"/>
<dbReference type="Proteomes" id="UP001441944">
    <property type="component" value="Unassembled WGS sequence"/>
</dbReference>
<dbReference type="RefSeq" id="WP_295446950.1">
    <property type="nucleotide sequence ID" value="NZ_BAABWU010000002.1"/>
</dbReference>
<accession>A0ABQ0AHN7</accession>
<dbReference type="EMBL" id="BAABWU010000002">
    <property type="protein sequence ID" value="GAA6195333.1"/>
    <property type="molecule type" value="Genomic_DNA"/>
</dbReference>
<evidence type="ECO:0000313" key="3">
    <source>
        <dbReference type="Proteomes" id="UP001441944"/>
    </source>
</evidence>
<comment type="caution">
    <text evidence="2">The sequence shown here is derived from an EMBL/GenBank/DDBJ whole genome shotgun (WGS) entry which is preliminary data.</text>
</comment>
<sequence length="169" mass="19737">MRPEKKPLFRRVNTKTHRVEHGDGGKSRWERNTKETKRNASSRGSMHKKHRHGLDYTPLYRFLLSKVGQDWDDVYSEAVARLDTEDPIFRMVALQPEDGERYVRTGESTYFSGLFVDEDNRLALVDPELTVDQMKPWCPCCTHTFNGARFTQSFEGQDWDQPKNETPAQ</sequence>
<name>A0ABQ0AHN7_9RHOB</name>
<protein>
    <submittedName>
        <fullName evidence="2">Uncharacterized protein</fullName>
    </submittedName>
</protein>